<dbReference type="Pfam" id="PF01565">
    <property type="entry name" value="FAD_binding_4"/>
    <property type="match status" value="1"/>
</dbReference>
<feature type="domain" description="FAD-binding PCMH-type" evidence="3">
    <location>
        <begin position="122"/>
        <end position="298"/>
    </location>
</feature>
<comment type="caution">
    <text evidence="4">The sequence shown here is derived from an EMBL/GenBank/DDBJ whole genome shotgun (WGS) entry which is preliminary data.</text>
</comment>
<dbReference type="Gene3D" id="3.30.465.10">
    <property type="match status" value="2"/>
</dbReference>
<accession>A0AAD7ESI9</accession>
<dbReference type="Pfam" id="PF08031">
    <property type="entry name" value="BBE"/>
    <property type="match status" value="1"/>
</dbReference>
<dbReference type="InterPro" id="IPR006094">
    <property type="entry name" value="Oxid_FAD_bind_N"/>
</dbReference>
<evidence type="ECO:0000256" key="1">
    <source>
        <dbReference type="ARBA" id="ARBA00005466"/>
    </source>
</evidence>
<dbReference type="EMBL" id="JARIHO010000015">
    <property type="protein sequence ID" value="KAJ7349690.1"/>
    <property type="molecule type" value="Genomic_DNA"/>
</dbReference>
<keyword evidence="2" id="KW-0560">Oxidoreductase</keyword>
<dbReference type="InterPro" id="IPR016169">
    <property type="entry name" value="FAD-bd_PCMH_sub2"/>
</dbReference>
<dbReference type="SUPFAM" id="SSF56176">
    <property type="entry name" value="FAD-binding/transporter-associated domain-like"/>
    <property type="match status" value="1"/>
</dbReference>
<dbReference type="PANTHER" id="PTHR13878">
    <property type="entry name" value="GULONOLACTONE OXIDASE"/>
    <property type="match status" value="1"/>
</dbReference>
<reference evidence="4" key="1">
    <citation type="submission" date="2023-03" db="EMBL/GenBank/DDBJ databases">
        <title>Massive genome expansion in bonnet fungi (Mycena s.s.) driven by repeated elements and novel gene families across ecological guilds.</title>
        <authorList>
            <consortium name="Lawrence Berkeley National Laboratory"/>
            <person name="Harder C.B."/>
            <person name="Miyauchi S."/>
            <person name="Viragh M."/>
            <person name="Kuo A."/>
            <person name="Thoen E."/>
            <person name="Andreopoulos B."/>
            <person name="Lu D."/>
            <person name="Skrede I."/>
            <person name="Drula E."/>
            <person name="Henrissat B."/>
            <person name="Morin E."/>
            <person name="Kohler A."/>
            <person name="Barry K."/>
            <person name="LaButti K."/>
            <person name="Morin E."/>
            <person name="Salamov A."/>
            <person name="Lipzen A."/>
            <person name="Mereny Z."/>
            <person name="Hegedus B."/>
            <person name="Baldrian P."/>
            <person name="Stursova M."/>
            <person name="Weitz H."/>
            <person name="Taylor A."/>
            <person name="Grigoriev I.V."/>
            <person name="Nagy L.G."/>
            <person name="Martin F."/>
            <person name="Kauserud H."/>
        </authorList>
    </citation>
    <scope>NUCLEOTIDE SEQUENCE</scope>
    <source>
        <strain evidence="4">CBHHK002</strain>
    </source>
</reference>
<evidence type="ECO:0000256" key="2">
    <source>
        <dbReference type="ARBA" id="ARBA00023002"/>
    </source>
</evidence>
<dbReference type="GO" id="GO:0016491">
    <property type="term" value="F:oxidoreductase activity"/>
    <property type="evidence" value="ECO:0007669"/>
    <property type="project" value="UniProtKB-KW"/>
</dbReference>
<dbReference type="InterPro" id="IPR050432">
    <property type="entry name" value="FAD-linked_Oxidoreductases_BP"/>
</dbReference>
<proteinExistence type="inferred from homology"/>
<dbReference type="InterPro" id="IPR016166">
    <property type="entry name" value="FAD-bd_PCMH"/>
</dbReference>
<evidence type="ECO:0000259" key="3">
    <source>
        <dbReference type="PROSITE" id="PS51387"/>
    </source>
</evidence>
<dbReference type="PANTHER" id="PTHR13878:SF91">
    <property type="entry name" value="FAD BINDING DOMAIN PROTEIN (AFU_ORTHOLOGUE AFUA_6G12070)-RELATED"/>
    <property type="match status" value="1"/>
</dbReference>
<sequence length="571" mass="63351">MRFSFREILTLPVAWWIAPLSISNLHDSRSCKIIPGDATWPSEAEWSIFNESVDGRLIKTIPIAQSCHDPHYDESRCAYIRAQWHSSTLHARSSSSMMTPYFANLSCDPFTKPDDQCVLGTYVQYAVNVSRPFHIHKTLDFVKKHNIRFVVRNTGHDYMGKSTGANALSIWTHFLRGTRWIEDFVSPGYKGVAVKAQAGVTAEILYDQADKRGYVVVGGECPTVGMAGGYIQGGGHSLLSSVYGLAADQTLSFEVITTEGKFLVASPTQNRDLYWALSGGGGGTYGIVWSVTIRAHKDHPVTIASVEFTSEKLSSDTFWAGVNAFHASTPSYTAAGGFALSTYTPRFFHLQYLALPNLSSTAAAALLQPFLARLDALDIQYTSSLVTHPGFLNASQIASVADYSVAMWHFGGRLLPASLWHDPEAFDRMTHIIRDIVEDGGLIFDVAVRPSLEAAGNPDNAVLPAWRDTERLFIPMLLWDDYATWPEILQARDKVTWKFGEPLRQLTPDSGAYLNEADTSEPDWKTAFYGRNYPRLLVIKDHYDPEQLLYGSTAVGGDRWVEVDDGRLCPV</sequence>
<dbReference type="Proteomes" id="UP001218218">
    <property type="component" value="Unassembled WGS sequence"/>
</dbReference>
<dbReference type="InterPro" id="IPR012951">
    <property type="entry name" value="BBE"/>
</dbReference>
<gene>
    <name evidence="4" type="ORF">DFH08DRAFT_862983</name>
</gene>
<evidence type="ECO:0000313" key="5">
    <source>
        <dbReference type="Proteomes" id="UP001218218"/>
    </source>
</evidence>
<dbReference type="AlphaFoldDB" id="A0AAD7ESI9"/>
<protein>
    <submittedName>
        <fullName evidence="4">FAD binding domain protein</fullName>
    </submittedName>
</protein>
<dbReference type="InterPro" id="IPR036318">
    <property type="entry name" value="FAD-bd_PCMH-like_sf"/>
</dbReference>
<dbReference type="PROSITE" id="PS51387">
    <property type="entry name" value="FAD_PCMH"/>
    <property type="match status" value="1"/>
</dbReference>
<evidence type="ECO:0000313" key="4">
    <source>
        <dbReference type="EMBL" id="KAJ7349690.1"/>
    </source>
</evidence>
<dbReference type="GO" id="GO:0071949">
    <property type="term" value="F:FAD binding"/>
    <property type="evidence" value="ECO:0007669"/>
    <property type="project" value="InterPro"/>
</dbReference>
<keyword evidence="5" id="KW-1185">Reference proteome</keyword>
<name>A0AAD7ESI9_9AGAR</name>
<organism evidence="4 5">
    <name type="scientific">Mycena albidolilacea</name>
    <dbReference type="NCBI Taxonomy" id="1033008"/>
    <lineage>
        <taxon>Eukaryota</taxon>
        <taxon>Fungi</taxon>
        <taxon>Dikarya</taxon>
        <taxon>Basidiomycota</taxon>
        <taxon>Agaricomycotina</taxon>
        <taxon>Agaricomycetes</taxon>
        <taxon>Agaricomycetidae</taxon>
        <taxon>Agaricales</taxon>
        <taxon>Marasmiineae</taxon>
        <taxon>Mycenaceae</taxon>
        <taxon>Mycena</taxon>
    </lineage>
</organism>
<comment type="similarity">
    <text evidence="1">Belongs to the oxygen-dependent FAD-linked oxidoreductase family.</text>
</comment>